<dbReference type="InParanoid" id="W3X095"/>
<dbReference type="eggNOG" id="ENOG502T8PC">
    <property type="taxonomic scope" value="Eukaryota"/>
</dbReference>
<gene>
    <name evidence="2" type="ORF">PFICI_09378</name>
</gene>
<dbReference type="KEGG" id="pfy:PFICI_09378"/>
<sequence length="397" mass="43267">MNCGIHDNTTIGPTGYDAQYWQFSTSMAKNATCSERTYLRPDTAGSIIPWPYALVWLLIHFPLVLIRATRWQKVQVLSLVLAATSIGWSVEAYLSTQRRPDEVLVWAPLTVILDVGAVMQLAFLIMEDFAEHKGFVPPWYAFSILMGGLRKQPPKPPRSPSLRSPTEPKVANINHIELAVVTNGPAADTGVAQLSKGKAFIVVLSILLFFGLASLQIIGLVSAINGLAVKDTLESTWCSPMFESFAIGVLDGNCRLHSVSSSASRGIGCIKLSGAQQAGWLAGTVGVLIASLVLELADMLVLTLVTSKSKWRGVKMRRPWCTMFCGVAILVFYVIYGLLEASRLPSGMPEVVWVFRKEPSLGIETVCRGIITPAGVRGSIMGWTDGFLSNWGRTYFG</sequence>
<feature type="transmembrane region" description="Helical" evidence="1">
    <location>
        <begin position="280"/>
        <end position="307"/>
    </location>
</feature>
<feature type="transmembrane region" description="Helical" evidence="1">
    <location>
        <begin position="319"/>
        <end position="339"/>
    </location>
</feature>
<protein>
    <submittedName>
        <fullName evidence="2">Uncharacterized protein</fullName>
    </submittedName>
</protein>
<feature type="transmembrane region" description="Helical" evidence="1">
    <location>
        <begin position="199"/>
        <end position="224"/>
    </location>
</feature>
<accession>W3X095</accession>
<feature type="transmembrane region" description="Helical" evidence="1">
    <location>
        <begin position="106"/>
        <end position="125"/>
    </location>
</feature>
<dbReference type="AlphaFoldDB" id="W3X095"/>
<proteinExistence type="predicted"/>
<keyword evidence="1" id="KW-0812">Transmembrane</keyword>
<evidence type="ECO:0000313" key="3">
    <source>
        <dbReference type="Proteomes" id="UP000030651"/>
    </source>
</evidence>
<evidence type="ECO:0000313" key="2">
    <source>
        <dbReference type="EMBL" id="ETS79525.1"/>
    </source>
</evidence>
<dbReference type="RefSeq" id="XP_007836150.1">
    <property type="nucleotide sequence ID" value="XM_007837959.1"/>
</dbReference>
<feature type="transmembrane region" description="Helical" evidence="1">
    <location>
        <begin position="47"/>
        <end position="64"/>
    </location>
</feature>
<organism evidence="2 3">
    <name type="scientific">Pestalotiopsis fici (strain W106-1 / CGMCC3.15140)</name>
    <dbReference type="NCBI Taxonomy" id="1229662"/>
    <lineage>
        <taxon>Eukaryota</taxon>
        <taxon>Fungi</taxon>
        <taxon>Dikarya</taxon>
        <taxon>Ascomycota</taxon>
        <taxon>Pezizomycotina</taxon>
        <taxon>Sordariomycetes</taxon>
        <taxon>Xylariomycetidae</taxon>
        <taxon>Amphisphaeriales</taxon>
        <taxon>Sporocadaceae</taxon>
        <taxon>Pestalotiopsis</taxon>
    </lineage>
</organism>
<dbReference type="OrthoDB" id="5351891at2759"/>
<keyword evidence="1" id="KW-0472">Membrane</keyword>
<keyword evidence="1" id="KW-1133">Transmembrane helix</keyword>
<reference evidence="3" key="1">
    <citation type="journal article" date="2015" name="BMC Genomics">
        <title>Genomic and transcriptomic analysis of the endophytic fungus Pestalotiopsis fici reveals its lifestyle and high potential for synthesis of natural products.</title>
        <authorList>
            <person name="Wang X."/>
            <person name="Zhang X."/>
            <person name="Liu L."/>
            <person name="Xiang M."/>
            <person name="Wang W."/>
            <person name="Sun X."/>
            <person name="Che Y."/>
            <person name="Guo L."/>
            <person name="Liu G."/>
            <person name="Guo L."/>
            <person name="Wang C."/>
            <person name="Yin W.B."/>
            <person name="Stadler M."/>
            <person name="Zhang X."/>
            <person name="Liu X."/>
        </authorList>
    </citation>
    <scope>NUCLEOTIDE SEQUENCE [LARGE SCALE GENOMIC DNA]</scope>
    <source>
        <strain evidence="3">W106-1 / CGMCC3.15140</strain>
    </source>
</reference>
<keyword evidence="3" id="KW-1185">Reference proteome</keyword>
<name>W3X095_PESFW</name>
<evidence type="ECO:0000256" key="1">
    <source>
        <dbReference type="SAM" id="Phobius"/>
    </source>
</evidence>
<dbReference type="EMBL" id="KI912114">
    <property type="protein sequence ID" value="ETS79525.1"/>
    <property type="molecule type" value="Genomic_DNA"/>
</dbReference>
<feature type="transmembrane region" description="Helical" evidence="1">
    <location>
        <begin position="76"/>
        <end position="94"/>
    </location>
</feature>
<dbReference type="Proteomes" id="UP000030651">
    <property type="component" value="Unassembled WGS sequence"/>
</dbReference>
<dbReference type="GeneID" id="19274391"/>
<dbReference type="HOGENOM" id="CLU_059036_0_0_1"/>
<dbReference type="OMA" id="VKMRRPW"/>